<comment type="caution">
    <text evidence="2">The sequence shown here is derived from an EMBL/GenBank/DDBJ whole genome shotgun (WGS) entry which is preliminary data.</text>
</comment>
<evidence type="ECO:0000313" key="2">
    <source>
        <dbReference type="EMBL" id="MBE1536921.1"/>
    </source>
</evidence>
<reference evidence="2 3" key="1">
    <citation type="submission" date="2020-10" db="EMBL/GenBank/DDBJ databases">
        <title>Sequencing the genomes of 1000 actinobacteria strains.</title>
        <authorList>
            <person name="Klenk H.-P."/>
        </authorList>
    </citation>
    <scope>NUCLEOTIDE SEQUENCE [LARGE SCALE GENOMIC DNA]</scope>
    <source>
        <strain evidence="2 3">DSM 46744</strain>
    </source>
</reference>
<keyword evidence="3" id="KW-1185">Reference proteome</keyword>
<dbReference type="EMBL" id="JADBDZ010000001">
    <property type="protein sequence ID" value="MBE1536921.1"/>
    <property type="molecule type" value="Genomic_DNA"/>
</dbReference>
<protein>
    <submittedName>
        <fullName evidence="2">Alkanesulfonate monooxygenase SsuD/methylene tetrahydromethanopterin reductase-like flavin-dependent oxidoreductase (Luciferase family)</fullName>
    </submittedName>
</protein>
<evidence type="ECO:0000313" key="3">
    <source>
        <dbReference type="Proteomes" id="UP000627838"/>
    </source>
</evidence>
<dbReference type="Proteomes" id="UP000627838">
    <property type="component" value="Unassembled WGS sequence"/>
</dbReference>
<dbReference type="RefSeq" id="WP_192762883.1">
    <property type="nucleotide sequence ID" value="NZ_JADBDZ010000001.1"/>
</dbReference>
<gene>
    <name evidence="2" type="ORF">H4W34_006754</name>
</gene>
<dbReference type="SUPFAM" id="SSF51679">
    <property type="entry name" value="Bacterial luciferase-like"/>
    <property type="match status" value="1"/>
</dbReference>
<evidence type="ECO:0000256" key="1">
    <source>
        <dbReference type="SAM" id="MobiDB-lite"/>
    </source>
</evidence>
<organism evidence="2 3">
    <name type="scientific">Actinomadura algeriensis</name>
    <dbReference type="NCBI Taxonomy" id="1679523"/>
    <lineage>
        <taxon>Bacteria</taxon>
        <taxon>Bacillati</taxon>
        <taxon>Actinomycetota</taxon>
        <taxon>Actinomycetes</taxon>
        <taxon>Streptosporangiales</taxon>
        <taxon>Thermomonosporaceae</taxon>
        <taxon>Actinomadura</taxon>
    </lineage>
</organism>
<feature type="region of interest" description="Disordered" evidence="1">
    <location>
        <begin position="1"/>
        <end position="24"/>
    </location>
</feature>
<name>A0ABR9K248_9ACTN</name>
<sequence>MAEAQHAERLGVGTAATDHNTRHPLVDPTLATITHRLCQRRHAFGLGRGFDALFAESLSGESWCLAEVDLEVVG</sequence>
<accession>A0ABR9K248</accession>
<dbReference type="InterPro" id="IPR036661">
    <property type="entry name" value="Luciferase-like_sf"/>
</dbReference>
<proteinExistence type="predicted"/>